<organism evidence="1">
    <name type="scientific">marine sediment metagenome</name>
    <dbReference type="NCBI Taxonomy" id="412755"/>
    <lineage>
        <taxon>unclassified sequences</taxon>
        <taxon>metagenomes</taxon>
        <taxon>ecological metagenomes</taxon>
    </lineage>
</organism>
<accession>A0A0F9VQZ0</accession>
<evidence type="ECO:0000313" key="1">
    <source>
        <dbReference type="EMBL" id="KKN75876.1"/>
    </source>
</evidence>
<dbReference type="EMBL" id="LAZR01000302">
    <property type="protein sequence ID" value="KKN75876.1"/>
    <property type="molecule type" value="Genomic_DNA"/>
</dbReference>
<comment type="caution">
    <text evidence="1">The sequence shown here is derived from an EMBL/GenBank/DDBJ whole genome shotgun (WGS) entry which is preliminary data.</text>
</comment>
<proteinExistence type="predicted"/>
<dbReference type="AlphaFoldDB" id="A0A0F9VQZ0"/>
<name>A0A0F9VQZ0_9ZZZZ</name>
<reference evidence="1" key="1">
    <citation type="journal article" date="2015" name="Nature">
        <title>Complex archaea that bridge the gap between prokaryotes and eukaryotes.</title>
        <authorList>
            <person name="Spang A."/>
            <person name="Saw J.H."/>
            <person name="Jorgensen S.L."/>
            <person name="Zaremba-Niedzwiedzka K."/>
            <person name="Martijn J."/>
            <person name="Lind A.E."/>
            <person name="van Eijk R."/>
            <person name="Schleper C."/>
            <person name="Guy L."/>
            <person name="Ettema T.J."/>
        </authorList>
    </citation>
    <scope>NUCLEOTIDE SEQUENCE</scope>
</reference>
<sequence length="76" mass="8930">MTNKQEWLYYKATLKETKDLLLSAYKATKRRSTIQFTRNRYKNGIINKEQYISILKREAGLVDTEISTKSVLAIEN</sequence>
<gene>
    <name evidence="1" type="ORF">LCGC14_0375840</name>
</gene>
<protein>
    <submittedName>
        <fullName evidence="1">Uncharacterized protein</fullName>
    </submittedName>
</protein>